<dbReference type="KEGG" id="nah:F5544_04570"/>
<dbReference type="EMBL" id="CP046172">
    <property type="protein sequence ID" value="QIS08828.1"/>
    <property type="molecule type" value="Genomic_DNA"/>
</dbReference>
<organism evidence="1 2">
    <name type="scientific">Nocardia arthritidis</name>
    <dbReference type="NCBI Taxonomy" id="228602"/>
    <lineage>
        <taxon>Bacteria</taxon>
        <taxon>Bacillati</taxon>
        <taxon>Actinomycetota</taxon>
        <taxon>Actinomycetes</taxon>
        <taxon>Mycobacteriales</taxon>
        <taxon>Nocardiaceae</taxon>
        <taxon>Nocardia</taxon>
    </lineage>
</organism>
<sequence>MVRERIGGGIFDYDDNEPLDPEILAKAEAAFAEFEAREPQIRYADLPERFHDDLVGTEFEGWTPPETPEQ</sequence>
<proteinExistence type="predicted"/>
<dbReference type="Proteomes" id="UP000503540">
    <property type="component" value="Chromosome"/>
</dbReference>
<keyword evidence="2" id="KW-1185">Reference proteome</keyword>
<name>A0A6G9Y6F6_9NOCA</name>
<dbReference type="RefSeq" id="WP_167472016.1">
    <property type="nucleotide sequence ID" value="NZ_CP046172.1"/>
</dbReference>
<protein>
    <submittedName>
        <fullName evidence="1">Uncharacterized protein</fullName>
    </submittedName>
</protein>
<dbReference type="AlphaFoldDB" id="A0A6G9Y6F6"/>
<accession>A0A6G9Y6F6</accession>
<reference evidence="1 2" key="1">
    <citation type="journal article" date="2019" name="ACS Chem. Biol.">
        <title>Identification and Mobilization of a Cryptic Antibiotic Biosynthesis Gene Locus from a Human-Pathogenic Nocardia Isolate.</title>
        <authorList>
            <person name="Herisse M."/>
            <person name="Ishida K."/>
            <person name="Porter J.L."/>
            <person name="Howden B."/>
            <person name="Hertweck C."/>
            <person name="Stinear T.P."/>
            <person name="Pidot S.J."/>
        </authorList>
    </citation>
    <scope>NUCLEOTIDE SEQUENCE [LARGE SCALE GENOMIC DNA]</scope>
    <source>
        <strain evidence="1 2">AUSMDU00012717</strain>
    </source>
</reference>
<evidence type="ECO:0000313" key="2">
    <source>
        <dbReference type="Proteomes" id="UP000503540"/>
    </source>
</evidence>
<evidence type="ECO:0000313" key="1">
    <source>
        <dbReference type="EMBL" id="QIS08828.1"/>
    </source>
</evidence>
<gene>
    <name evidence="1" type="ORF">F5544_04570</name>
</gene>